<evidence type="ECO:0000256" key="1">
    <source>
        <dbReference type="ARBA" id="ARBA00022614"/>
    </source>
</evidence>
<keyword evidence="7" id="KW-1185">Reference proteome</keyword>
<evidence type="ECO:0000256" key="3">
    <source>
        <dbReference type="ARBA" id="ARBA00022741"/>
    </source>
</evidence>
<reference evidence="6" key="2">
    <citation type="submission" date="2025-08" db="UniProtKB">
        <authorList>
            <consortium name="Ensembl"/>
        </authorList>
    </citation>
    <scope>IDENTIFICATION</scope>
</reference>
<keyword evidence="1" id="KW-0433">Leucine-rich repeat</keyword>
<evidence type="ECO:0000256" key="2">
    <source>
        <dbReference type="ARBA" id="ARBA00022737"/>
    </source>
</evidence>
<dbReference type="PANTHER" id="PTHR24106">
    <property type="entry name" value="NACHT, LRR AND CARD DOMAINS-CONTAINING"/>
    <property type="match status" value="1"/>
</dbReference>
<evidence type="ECO:0000256" key="4">
    <source>
        <dbReference type="ARBA" id="ARBA00022840"/>
    </source>
</evidence>
<keyword evidence="4" id="KW-0067">ATP-binding</keyword>
<organism evidence="6 7">
    <name type="scientific">Echeneis naucrates</name>
    <name type="common">Live sharksucker</name>
    <dbReference type="NCBI Taxonomy" id="173247"/>
    <lineage>
        <taxon>Eukaryota</taxon>
        <taxon>Metazoa</taxon>
        <taxon>Chordata</taxon>
        <taxon>Craniata</taxon>
        <taxon>Vertebrata</taxon>
        <taxon>Euteleostomi</taxon>
        <taxon>Actinopterygii</taxon>
        <taxon>Neopterygii</taxon>
        <taxon>Teleostei</taxon>
        <taxon>Neoteleostei</taxon>
        <taxon>Acanthomorphata</taxon>
        <taxon>Carangaria</taxon>
        <taxon>Carangiformes</taxon>
        <taxon>Echeneidae</taxon>
        <taxon>Echeneis</taxon>
    </lineage>
</organism>
<dbReference type="SUPFAM" id="SSF52047">
    <property type="entry name" value="RNI-like"/>
    <property type="match status" value="1"/>
</dbReference>
<feature type="domain" description="NACHT" evidence="5">
    <location>
        <begin position="72"/>
        <end position="233"/>
    </location>
</feature>
<evidence type="ECO:0000259" key="5">
    <source>
        <dbReference type="Pfam" id="PF05729"/>
    </source>
</evidence>
<dbReference type="Pfam" id="PF13516">
    <property type="entry name" value="LRR_6"/>
    <property type="match status" value="6"/>
</dbReference>
<dbReference type="InterPro" id="IPR006553">
    <property type="entry name" value="Leu-rich_rpt_Cys-con_subtyp"/>
</dbReference>
<reference evidence="6" key="3">
    <citation type="submission" date="2025-09" db="UniProtKB">
        <authorList>
            <consortium name="Ensembl"/>
        </authorList>
    </citation>
    <scope>IDENTIFICATION</scope>
</reference>
<dbReference type="InterPro" id="IPR001611">
    <property type="entry name" value="Leu-rich_rpt"/>
</dbReference>
<proteinExistence type="predicted"/>
<dbReference type="InterPro" id="IPR032675">
    <property type="entry name" value="LRR_dom_sf"/>
</dbReference>
<evidence type="ECO:0000313" key="6">
    <source>
        <dbReference type="Ensembl" id="ENSENLP00000028225.1"/>
    </source>
</evidence>
<dbReference type="AlphaFoldDB" id="A0A665V9B8"/>
<dbReference type="GO" id="GO:0005524">
    <property type="term" value="F:ATP binding"/>
    <property type="evidence" value="ECO:0007669"/>
    <property type="project" value="UniProtKB-KW"/>
</dbReference>
<dbReference type="InterPro" id="IPR007111">
    <property type="entry name" value="NACHT_NTPase"/>
</dbReference>
<accession>A0A665V9B8</accession>
<dbReference type="SMART" id="SM00367">
    <property type="entry name" value="LRR_CC"/>
    <property type="match status" value="4"/>
</dbReference>
<dbReference type="InterPro" id="IPR051261">
    <property type="entry name" value="NLR"/>
</dbReference>
<dbReference type="InterPro" id="IPR027417">
    <property type="entry name" value="P-loop_NTPase"/>
</dbReference>
<name>A0A665V9B8_ECHNA</name>
<sequence>MPASVMDLQTVFKTTLKNKFKKLNETHAENSLLPPRLSYWDAQHNFGSLHLHHHEFRHVDKSNFHTWVVFPIITLGVCGIGKTTAVQNCAIDWAEERGYHDIHLLLPLTFWELNLIKCRLSIVELLQTFYPELGELSAFSLNEKNVWFVLDGLDESSLQLQFSSPAVSDVSEVSTVDVLVTSLIKGTLLPKAHVWITTRFAAAAQIPHAYLLKQTMMQGFSDEQKVQHFRRIICNDDLANKVMNHVRISRSLNFLCQIPPICTILATVLKGHLEAQEGFKINPLSLTQIYTHLIKPLNSDIIVKLKKMALLRMEEGNVMYEQDLSESDITAEEASMLSRECPLVLATEKGLHDTTVFRFGHSSIREFLAASAKIDEMELDSFPDACIDLVDEVMLNAEGKFDVFLRFIFGLIKERHILEPSDTLFHYIKMMILENITADITSYQAESLFHCLREYDSQAFKSEVKLSQKLFFCPFHQYSLMVWNIMSKMVSTFEGITESFEMQLSTRCDEILLTKLRFSNLTDKCCPALADVLSTRESYLRELDLGYNNITDDGVRELVKGLNDQNCRLKILRLQGCGVTSKACKYLATSLTQSLKLRELDLCGNEIGNEGLQHLSSGLRSCECQLEKLKLYHCNLTALSCESIGEALKSETSTLVELNLSSNNLKDAGFALICQGMYAWSSLKKLKRGCFYLAKVLCSVSQLYNGFTPKTEVQAVELTELDLSMNYLRDEGVIEISDGLKNPYSHLKSLNLSYCGLTDECCAALASGFAFQQSIISELDLSSNDLQDKGVKKLCIGLKSYNCKLTKLSISKHGLKNEHKINSFCT</sequence>
<dbReference type="Pfam" id="PF05729">
    <property type="entry name" value="NACHT"/>
    <property type="match status" value="1"/>
</dbReference>
<evidence type="ECO:0000313" key="7">
    <source>
        <dbReference type="Proteomes" id="UP000472264"/>
    </source>
</evidence>
<gene>
    <name evidence="6" type="primary">LOC115041307</name>
</gene>
<dbReference type="SMART" id="SM00368">
    <property type="entry name" value="LRR_RI"/>
    <property type="match status" value="8"/>
</dbReference>
<dbReference type="Proteomes" id="UP000472264">
    <property type="component" value="Chromosome 1"/>
</dbReference>
<keyword evidence="2" id="KW-0677">Repeat</keyword>
<dbReference type="Gene3D" id="3.80.10.10">
    <property type="entry name" value="Ribonuclease Inhibitor"/>
    <property type="match status" value="3"/>
</dbReference>
<dbReference type="Ensembl" id="ENSENLT00000029072.1">
    <property type="protein sequence ID" value="ENSENLP00000028225.1"/>
    <property type="gene ID" value="ENSENLG00000012592.1"/>
</dbReference>
<reference evidence="6" key="1">
    <citation type="submission" date="2021-04" db="EMBL/GenBank/DDBJ databases">
        <authorList>
            <consortium name="Wellcome Sanger Institute Data Sharing"/>
        </authorList>
    </citation>
    <scope>NUCLEOTIDE SEQUENCE [LARGE SCALE GENOMIC DNA]</scope>
</reference>
<protein>
    <submittedName>
        <fullName evidence="6">NACHT, LRR and PYD domains-containing protein 12-like</fullName>
    </submittedName>
</protein>
<dbReference type="Gene3D" id="3.40.50.300">
    <property type="entry name" value="P-loop containing nucleotide triphosphate hydrolases"/>
    <property type="match status" value="1"/>
</dbReference>
<keyword evidence="3" id="KW-0547">Nucleotide-binding</keyword>